<reference evidence="2 3" key="1">
    <citation type="submission" date="2019-07" db="EMBL/GenBank/DDBJ databases">
        <title>Gilliamella genomes.</title>
        <authorList>
            <person name="Zheng H."/>
        </authorList>
    </citation>
    <scope>NUCLEOTIDE SEQUENCE [LARGE SCALE GENOMIC DNA]</scope>
    <source>
        <strain evidence="2 3">W8127</strain>
    </source>
</reference>
<name>A0A556SUB4_9GAMM</name>
<dbReference type="GO" id="GO:0003676">
    <property type="term" value="F:nucleic acid binding"/>
    <property type="evidence" value="ECO:0007669"/>
    <property type="project" value="InterPro"/>
</dbReference>
<evidence type="ECO:0000259" key="1">
    <source>
        <dbReference type="PROSITE" id="PS50994"/>
    </source>
</evidence>
<dbReference type="AlphaFoldDB" id="A0A556SUB4"/>
<evidence type="ECO:0000313" key="3">
    <source>
        <dbReference type="Proteomes" id="UP000319483"/>
    </source>
</evidence>
<dbReference type="SUPFAM" id="SSF53098">
    <property type="entry name" value="Ribonuclease H-like"/>
    <property type="match status" value="1"/>
</dbReference>
<dbReference type="Proteomes" id="UP000319483">
    <property type="component" value="Unassembled WGS sequence"/>
</dbReference>
<dbReference type="InterPro" id="IPR012337">
    <property type="entry name" value="RNaseH-like_sf"/>
</dbReference>
<dbReference type="GO" id="GO:0015074">
    <property type="term" value="P:DNA integration"/>
    <property type="evidence" value="ECO:0007669"/>
    <property type="project" value="InterPro"/>
</dbReference>
<dbReference type="InterPro" id="IPR001584">
    <property type="entry name" value="Integrase_cat-core"/>
</dbReference>
<dbReference type="PANTHER" id="PTHR47515:SF2">
    <property type="entry name" value="INTEGRASE CORE DOMAIN PROTEIN"/>
    <property type="match status" value="1"/>
</dbReference>
<accession>A0A556SUB4</accession>
<dbReference type="InterPro" id="IPR036397">
    <property type="entry name" value="RNaseH_sf"/>
</dbReference>
<dbReference type="Gene3D" id="3.30.420.10">
    <property type="entry name" value="Ribonuclease H-like superfamily/Ribonuclease H"/>
    <property type="match status" value="1"/>
</dbReference>
<dbReference type="PROSITE" id="PS50994">
    <property type="entry name" value="INTEGRASE"/>
    <property type="match status" value="1"/>
</dbReference>
<evidence type="ECO:0000313" key="2">
    <source>
        <dbReference type="EMBL" id="TSK04723.1"/>
    </source>
</evidence>
<protein>
    <submittedName>
        <fullName evidence="2">Transposase</fullName>
    </submittedName>
</protein>
<dbReference type="EMBL" id="VMHM01000003">
    <property type="protein sequence ID" value="TSK04723.1"/>
    <property type="molecule type" value="Genomic_DNA"/>
</dbReference>
<dbReference type="PANTHER" id="PTHR47515">
    <property type="entry name" value="LOW CALCIUM RESPONSE LOCUS PROTEIN T"/>
    <property type="match status" value="1"/>
</dbReference>
<comment type="caution">
    <text evidence="2">The sequence shown here is derived from an EMBL/GenBank/DDBJ whole genome shotgun (WGS) entry which is preliminary data.</text>
</comment>
<feature type="domain" description="Integrase catalytic" evidence="1">
    <location>
        <begin position="108"/>
        <end position="193"/>
    </location>
</feature>
<organism evidence="2 3">
    <name type="scientific">Gilliamella apicola</name>
    <dbReference type="NCBI Taxonomy" id="1196095"/>
    <lineage>
        <taxon>Bacteria</taxon>
        <taxon>Pseudomonadati</taxon>
        <taxon>Pseudomonadota</taxon>
        <taxon>Gammaproteobacteria</taxon>
        <taxon>Orbales</taxon>
        <taxon>Orbaceae</taxon>
        <taxon>Gilliamella</taxon>
    </lineage>
</organism>
<proteinExistence type="predicted"/>
<sequence>MPTAVRKSWAQTLQSQYCITIKMSCTIVNLSRCAYYYQPKSADDTMIISLLKSITDKHLRWGFPKCFHRIRKLGYTWNHKRIYRVYCQLKLNIRSKRNKRLPQRYPEPLSVPSHLGECWSMDFMSDSSQNHRRFRTFNVIDDFNREALGIDIAVSLSAGRITRYLDRLAQYHGYPLKIRVDNGTEFTSNRFTS</sequence>
<gene>
    <name evidence="2" type="ORF">FPQ15_02600</name>
</gene>
<dbReference type="Pfam" id="PF00665">
    <property type="entry name" value="rve"/>
    <property type="match status" value="1"/>
</dbReference>